<dbReference type="Proteomes" id="UP000237061">
    <property type="component" value="Unassembled WGS sequence"/>
</dbReference>
<comment type="subcellular location">
    <subcellularLocation>
        <location evidence="1">Cell membrane</location>
        <topology evidence="1">Multi-pass membrane protein</topology>
    </subcellularLocation>
</comment>
<keyword evidence="4 6" id="KW-1133">Transmembrane helix</keyword>
<dbReference type="EMBL" id="PPXC01000009">
    <property type="protein sequence ID" value="POH72980.1"/>
    <property type="molecule type" value="Genomic_DNA"/>
</dbReference>
<comment type="caution">
    <text evidence="8">The sequence shown here is derived from an EMBL/GenBank/DDBJ whole genome shotgun (WGS) entry which is preliminary data.</text>
</comment>
<dbReference type="GO" id="GO:0022857">
    <property type="term" value="F:transmembrane transporter activity"/>
    <property type="evidence" value="ECO:0007669"/>
    <property type="project" value="InterPro"/>
</dbReference>
<feature type="transmembrane region" description="Helical" evidence="6">
    <location>
        <begin position="162"/>
        <end position="182"/>
    </location>
</feature>
<feature type="transmembrane region" description="Helical" evidence="6">
    <location>
        <begin position="361"/>
        <end position="380"/>
    </location>
</feature>
<evidence type="ECO:0000256" key="3">
    <source>
        <dbReference type="ARBA" id="ARBA00022692"/>
    </source>
</evidence>
<dbReference type="SUPFAM" id="SSF103473">
    <property type="entry name" value="MFS general substrate transporter"/>
    <property type="match status" value="1"/>
</dbReference>
<evidence type="ECO:0000256" key="2">
    <source>
        <dbReference type="ARBA" id="ARBA00022475"/>
    </source>
</evidence>
<evidence type="ECO:0000256" key="1">
    <source>
        <dbReference type="ARBA" id="ARBA00004651"/>
    </source>
</evidence>
<feature type="transmembrane region" description="Helical" evidence="6">
    <location>
        <begin position="104"/>
        <end position="124"/>
    </location>
</feature>
<evidence type="ECO:0000259" key="7">
    <source>
        <dbReference type="PROSITE" id="PS50850"/>
    </source>
</evidence>
<gene>
    <name evidence="8" type="ORF">CVS27_12480</name>
</gene>
<keyword evidence="3 6" id="KW-0812">Transmembrane</keyword>
<feature type="transmembrane region" description="Helical" evidence="6">
    <location>
        <begin position="44"/>
        <end position="66"/>
    </location>
</feature>
<dbReference type="Gene3D" id="1.20.1250.20">
    <property type="entry name" value="MFS general substrate transporter like domains"/>
    <property type="match status" value="1"/>
</dbReference>
<protein>
    <submittedName>
        <fullName evidence="8">MFS transporter</fullName>
    </submittedName>
</protein>
<evidence type="ECO:0000313" key="8">
    <source>
        <dbReference type="EMBL" id="POH72980.1"/>
    </source>
</evidence>
<name>A0A2S3ZUT4_ARTGL</name>
<feature type="transmembrane region" description="Helical" evidence="6">
    <location>
        <begin position="270"/>
        <end position="289"/>
    </location>
</feature>
<proteinExistence type="predicted"/>
<evidence type="ECO:0000256" key="5">
    <source>
        <dbReference type="ARBA" id="ARBA00023136"/>
    </source>
</evidence>
<evidence type="ECO:0000256" key="4">
    <source>
        <dbReference type="ARBA" id="ARBA00022989"/>
    </source>
</evidence>
<dbReference type="InterPro" id="IPR036259">
    <property type="entry name" value="MFS_trans_sf"/>
</dbReference>
<accession>A0A2S3ZUT4</accession>
<evidence type="ECO:0000313" key="9">
    <source>
        <dbReference type="Proteomes" id="UP000237061"/>
    </source>
</evidence>
<feature type="transmembrane region" description="Helical" evidence="6">
    <location>
        <begin position="7"/>
        <end position="32"/>
    </location>
</feature>
<dbReference type="RefSeq" id="WP_103466073.1">
    <property type="nucleotide sequence ID" value="NZ_PPXC01000009.1"/>
</dbReference>
<keyword evidence="5 6" id="KW-0472">Membrane</keyword>
<dbReference type="GO" id="GO:0005886">
    <property type="term" value="C:plasma membrane"/>
    <property type="evidence" value="ECO:0007669"/>
    <property type="project" value="UniProtKB-SubCell"/>
</dbReference>
<dbReference type="InterPro" id="IPR050189">
    <property type="entry name" value="MFS_Efflux_Transporters"/>
</dbReference>
<dbReference type="CDD" id="cd17324">
    <property type="entry name" value="MFS_NepI_like"/>
    <property type="match status" value="1"/>
</dbReference>
<dbReference type="PANTHER" id="PTHR43124:SF3">
    <property type="entry name" value="CHLORAMPHENICOL EFFLUX PUMP RV0191"/>
    <property type="match status" value="1"/>
</dbReference>
<dbReference type="AlphaFoldDB" id="A0A2S3ZUT4"/>
<keyword evidence="2" id="KW-1003">Cell membrane</keyword>
<sequence>MKSSSSPLIAVLALGVFGIITTEIGIVGVLPLVGERFGVSTADAGWLVSIFALVVAVCGPFTILLTSGMNRKWVLLGSIGVFAVANLVYAFATDFGWMLAFRVIPAIVHPVFFAVALTTAARMVPAHEAGKAATRIFAGVTVGFALGVPLTAYLGSQFSLEAAFLFGSLVNLGAFVGIWKWLPSMPAERRISYSGQLGILRKPLLWLNLGSIVLIFAAMFSTYSYFADYLGQVAKMDGTWVSALLVAFGVVMIFGNSIFGFLLQRNVVRTVVAFPLVYVGAYALVFAAGPYQIPMVAAVLVWGLVHSGGLIVSQRWVGLDTADAPDFGNSLFISFSNLGITVGAALGGWSISTAGIRQLPWTGAILAGLALAAIAVRVFLLRRAELKVLVA</sequence>
<evidence type="ECO:0000256" key="6">
    <source>
        <dbReference type="SAM" id="Phobius"/>
    </source>
</evidence>
<feature type="transmembrane region" description="Helical" evidence="6">
    <location>
        <begin position="329"/>
        <end position="349"/>
    </location>
</feature>
<feature type="transmembrane region" description="Helical" evidence="6">
    <location>
        <begin position="295"/>
        <end position="317"/>
    </location>
</feature>
<dbReference type="InterPro" id="IPR020846">
    <property type="entry name" value="MFS_dom"/>
</dbReference>
<feature type="domain" description="Major facilitator superfamily (MFS) profile" evidence="7">
    <location>
        <begin position="8"/>
        <end position="385"/>
    </location>
</feature>
<keyword evidence="9" id="KW-1185">Reference proteome</keyword>
<feature type="transmembrane region" description="Helical" evidence="6">
    <location>
        <begin position="203"/>
        <end position="226"/>
    </location>
</feature>
<reference evidence="8 9" key="1">
    <citation type="submission" date="2018-01" db="EMBL/GenBank/DDBJ databases">
        <title>Arthrobacter sp. nov., from glaciers in China.</title>
        <authorList>
            <person name="Liu Q."/>
            <person name="Xin Y.-H."/>
        </authorList>
    </citation>
    <scope>NUCLEOTIDE SEQUENCE [LARGE SCALE GENOMIC DNA]</scope>
    <source>
        <strain evidence="8 9">HLT2-12-2</strain>
    </source>
</reference>
<dbReference type="InterPro" id="IPR011701">
    <property type="entry name" value="MFS"/>
</dbReference>
<dbReference type="PROSITE" id="PS50850">
    <property type="entry name" value="MFS"/>
    <property type="match status" value="1"/>
</dbReference>
<organism evidence="8 9">
    <name type="scientific">Arthrobacter glacialis</name>
    <dbReference type="NCBI Taxonomy" id="1664"/>
    <lineage>
        <taxon>Bacteria</taxon>
        <taxon>Bacillati</taxon>
        <taxon>Actinomycetota</taxon>
        <taxon>Actinomycetes</taxon>
        <taxon>Micrococcales</taxon>
        <taxon>Micrococcaceae</taxon>
        <taxon>Arthrobacter</taxon>
    </lineage>
</organism>
<feature type="transmembrane region" description="Helical" evidence="6">
    <location>
        <begin position="238"/>
        <end position="263"/>
    </location>
</feature>
<dbReference type="PANTHER" id="PTHR43124">
    <property type="entry name" value="PURINE EFFLUX PUMP PBUE"/>
    <property type="match status" value="1"/>
</dbReference>
<feature type="transmembrane region" description="Helical" evidence="6">
    <location>
        <begin position="73"/>
        <end position="92"/>
    </location>
</feature>
<feature type="transmembrane region" description="Helical" evidence="6">
    <location>
        <begin position="136"/>
        <end position="156"/>
    </location>
</feature>
<dbReference type="Pfam" id="PF07690">
    <property type="entry name" value="MFS_1"/>
    <property type="match status" value="1"/>
</dbReference>